<feature type="signal peptide" evidence="10">
    <location>
        <begin position="1"/>
        <end position="20"/>
    </location>
</feature>
<evidence type="ECO:0000256" key="10">
    <source>
        <dbReference type="SAM" id="SignalP"/>
    </source>
</evidence>
<evidence type="ECO:0000256" key="4">
    <source>
        <dbReference type="ARBA" id="ARBA00022692"/>
    </source>
</evidence>
<keyword evidence="3" id="KW-1003">Cell membrane</keyword>
<feature type="transmembrane region" description="Helical" evidence="9">
    <location>
        <begin position="498"/>
        <end position="517"/>
    </location>
</feature>
<reference evidence="11" key="1">
    <citation type="submission" date="2019-11" db="EMBL/GenBank/DDBJ databases">
        <title>Comparative genomics of photobacteria reveal adaptation to distinct habitats.</title>
        <authorList>
            <person name="Fuertes-Perez S."/>
            <person name="Hilgarth M."/>
            <person name="Vogel R.F."/>
        </authorList>
    </citation>
    <scope>NUCLEOTIDE SEQUENCE</scope>
    <source>
        <strain evidence="11">TMW2.2145</strain>
    </source>
</reference>
<dbReference type="CDD" id="cd06582">
    <property type="entry name" value="TM_PBP1_LivH_like"/>
    <property type="match status" value="1"/>
</dbReference>
<dbReference type="PANTHER" id="PTHR11795">
    <property type="entry name" value="BRANCHED-CHAIN AMINO ACID TRANSPORT SYSTEM PERMEASE PROTEIN LIVH"/>
    <property type="match status" value="1"/>
</dbReference>
<dbReference type="NCBIfam" id="TIGR03409">
    <property type="entry name" value="urea_trans_UrtB"/>
    <property type="match status" value="1"/>
</dbReference>
<dbReference type="InterPro" id="IPR017779">
    <property type="entry name" value="ABC_UrtB_bac"/>
</dbReference>
<name>A0AAW4ZSW6_PHOPO</name>
<dbReference type="EMBL" id="WMCP01000002">
    <property type="protein sequence ID" value="MCF2300967.1"/>
    <property type="molecule type" value="Genomic_DNA"/>
</dbReference>
<dbReference type="GO" id="GO:0006865">
    <property type="term" value="P:amino acid transport"/>
    <property type="evidence" value="ECO:0007669"/>
    <property type="project" value="UniProtKB-KW"/>
</dbReference>
<feature type="transmembrane region" description="Helical" evidence="9">
    <location>
        <begin position="297"/>
        <end position="320"/>
    </location>
</feature>
<evidence type="ECO:0000256" key="5">
    <source>
        <dbReference type="ARBA" id="ARBA00022970"/>
    </source>
</evidence>
<dbReference type="Proteomes" id="UP000813876">
    <property type="component" value="Unassembled WGS sequence"/>
</dbReference>
<keyword evidence="10" id="KW-0732">Signal</keyword>
<keyword evidence="7 9" id="KW-0472">Membrane</keyword>
<evidence type="ECO:0000256" key="7">
    <source>
        <dbReference type="ARBA" id="ARBA00023136"/>
    </source>
</evidence>
<evidence type="ECO:0000256" key="3">
    <source>
        <dbReference type="ARBA" id="ARBA00022475"/>
    </source>
</evidence>
<protein>
    <submittedName>
        <fullName evidence="11">Urea ABC transporter permease subunit UrtB</fullName>
    </submittedName>
</protein>
<dbReference type="InterPro" id="IPR001851">
    <property type="entry name" value="ABC_transp_permease"/>
</dbReference>
<keyword evidence="5" id="KW-0029">Amino-acid transport</keyword>
<feature type="transmembrane region" description="Helical" evidence="9">
    <location>
        <begin position="468"/>
        <end position="492"/>
    </location>
</feature>
<evidence type="ECO:0000313" key="12">
    <source>
        <dbReference type="Proteomes" id="UP000813876"/>
    </source>
</evidence>
<keyword evidence="2" id="KW-0813">Transport</keyword>
<organism evidence="11 12">
    <name type="scientific">Photobacterium phosphoreum</name>
    <dbReference type="NCBI Taxonomy" id="659"/>
    <lineage>
        <taxon>Bacteria</taxon>
        <taxon>Pseudomonadati</taxon>
        <taxon>Pseudomonadota</taxon>
        <taxon>Gammaproteobacteria</taxon>
        <taxon>Vibrionales</taxon>
        <taxon>Vibrionaceae</taxon>
        <taxon>Photobacterium</taxon>
    </lineage>
</organism>
<evidence type="ECO:0000313" key="11">
    <source>
        <dbReference type="EMBL" id="MCF2300967.1"/>
    </source>
</evidence>
<dbReference type="PANTHER" id="PTHR11795:SF447">
    <property type="entry name" value="ABC TRANSPORTER PERMEASE PROTEIN"/>
    <property type="match status" value="1"/>
</dbReference>
<dbReference type="AlphaFoldDB" id="A0AAW4ZSW6"/>
<comment type="similarity">
    <text evidence="8">Belongs to the binding-protein-dependent transport system permease family. LivHM subfamily.</text>
</comment>
<evidence type="ECO:0000256" key="6">
    <source>
        <dbReference type="ARBA" id="ARBA00022989"/>
    </source>
</evidence>
<dbReference type="InterPro" id="IPR052157">
    <property type="entry name" value="BCAA_transport_permease"/>
</dbReference>
<evidence type="ECO:0000256" key="2">
    <source>
        <dbReference type="ARBA" id="ARBA00022448"/>
    </source>
</evidence>
<dbReference type="Pfam" id="PF02653">
    <property type="entry name" value="BPD_transp_2"/>
    <property type="match status" value="1"/>
</dbReference>
<feature type="transmembrane region" description="Helical" evidence="9">
    <location>
        <begin position="384"/>
        <end position="401"/>
    </location>
</feature>
<evidence type="ECO:0000256" key="1">
    <source>
        <dbReference type="ARBA" id="ARBA00004429"/>
    </source>
</evidence>
<feature type="chain" id="PRO_5043755949" evidence="10">
    <location>
        <begin position="21"/>
        <end position="534"/>
    </location>
</feature>
<evidence type="ECO:0000256" key="8">
    <source>
        <dbReference type="ARBA" id="ARBA00037998"/>
    </source>
</evidence>
<sequence>MRYILCVSLFLCLISLKVHAATEINSYSSFISTISGKNNKAKVNAIAWLSKTDNTMRQKTIFSAWVKGKLYINKADNQLYRIEKAHSEMNAFSIDNGQITIIKNKQGFKKIRVNNKLRNGLKIQLAILDLTNKSPLLREQAIKILMGKVDFHLYTVMKKYNEIEKNTIVKQQYQLVFANYQARNSLGEEQRNAVVLLGKEKHPIVYQTLTEVVTNSQDSHVVAAAKNGLEAYKQQQRLYAGVETVFFGLSLGSVLALAGIGLAITFGVMGVINMAHGELIMIGAYTTYVLQQLMPNHLAVALILSIPAAFIVSGCIGIMIEQGVIRHLYGRPLETLLATFGISLILQQAVRSVFSPLNRSVITPEFMSGSLTLNPMLLFTYNRLYIIFFCLAVFLLLLTILKKTPLGLQVRAVSQNRPMARAMGIHSQRVDALTFGLGSGIAGIAGVALSQLTNVGPNMGQSYIIDSFMVVVFGGVGNLWGTLVAGLSLGIFNKFLEPWFGAVLSKIMVLIFIILFIQKKPKGLFPQRGRTADS</sequence>
<dbReference type="GO" id="GO:0022857">
    <property type="term" value="F:transmembrane transporter activity"/>
    <property type="evidence" value="ECO:0007669"/>
    <property type="project" value="InterPro"/>
</dbReference>
<gene>
    <name evidence="11" type="primary">urtB</name>
    <name evidence="11" type="ORF">GLP33_04385</name>
</gene>
<evidence type="ECO:0000256" key="9">
    <source>
        <dbReference type="SAM" id="Phobius"/>
    </source>
</evidence>
<keyword evidence="6 9" id="KW-1133">Transmembrane helix</keyword>
<dbReference type="RefSeq" id="WP_232581126.1">
    <property type="nucleotide sequence ID" value="NZ_WMCP01000002.1"/>
</dbReference>
<accession>A0AAW4ZSW6</accession>
<keyword evidence="4 9" id="KW-0812">Transmembrane</keyword>
<comment type="caution">
    <text evidence="11">The sequence shown here is derived from an EMBL/GenBank/DDBJ whole genome shotgun (WGS) entry which is preliminary data.</text>
</comment>
<proteinExistence type="inferred from homology"/>
<comment type="subcellular location">
    <subcellularLocation>
        <location evidence="1">Cell inner membrane</location>
        <topology evidence="1">Multi-pass membrane protein</topology>
    </subcellularLocation>
</comment>
<dbReference type="GO" id="GO:0005886">
    <property type="term" value="C:plasma membrane"/>
    <property type="evidence" value="ECO:0007669"/>
    <property type="project" value="UniProtKB-SubCell"/>
</dbReference>